<dbReference type="AlphaFoldDB" id="A0AAD4ZYW9"/>
<evidence type="ECO:0000259" key="3">
    <source>
        <dbReference type="SMART" id="SM01288"/>
    </source>
</evidence>
<dbReference type="Proteomes" id="UP001205998">
    <property type="component" value="Unassembled WGS sequence"/>
</dbReference>
<sequence length="159" mass="18622">QELEHKTIILLKNELNRFRKLLSTDYPACSEEQEEEEEEEEDLQCIKEGVLKITLQVLKTMKQKDLAHRLQINMKIIIIKSLCLLELASVYQRKLKSKLLEKCRRINEGISQHGTSTLLNEIYTDLYITEGWSGDVNDEHEVRQIQTASRRPETEETPI</sequence>
<feature type="domain" description="FISNA" evidence="3">
    <location>
        <begin position="94"/>
        <end position="159"/>
    </location>
</feature>
<reference evidence="4" key="1">
    <citation type="submission" date="2018-07" db="EMBL/GenBank/DDBJ databases">
        <title>Comparative genomics of catfishes provides insights into carnivory and benthic adaptation.</title>
        <authorList>
            <person name="Zhang Y."/>
            <person name="Wang D."/>
            <person name="Peng Z."/>
            <person name="Zheng S."/>
            <person name="Shao F."/>
            <person name="Tao W."/>
        </authorList>
    </citation>
    <scope>NUCLEOTIDE SEQUENCE</scope>
    <source>
        <strain evidence="4">Chongqing</strain>
    </source>
</reference>
<feature type="non-terminal residue" evidence="4">
    <location>
        <position position="159"/>
    </location>
</feature>
<gene>
    <name evidence="4" type="ORF">C0J50_12559</name>
</gene>
<organism evidence="4 5">
    <name type="scientific">Silurus asotus</name>
    <name type="common">Amur catfish</name>
    <name type="synonym">Parasilurus asotus</name>
    <dbReference type="NCBI Taxonomy" id="30991"/>
    <lineage>
        <taxon>Eukaryota</taxon>
        <taxon>Metazoa</taxon>
        <taxon>Chordata</taxon>
        <taxon>Craniata</taxon>
        <taxon>Vertebrata</taxon>
        <taxon>Euteleostomi</taxon>
        <taxon>Actinopterygii</taxon>
        <taxon>Neopterygii</taxon>
        <taxon>Teleostei</taxon>
        <taxon>Ostariophysi</taxon>
        <taxon>Siluriformes</taxon>
        <taxon>Siluridae</taxon>
        <taxon>Silurus</taxon>
    </lineage>
</organism>
<feature type="non-terminal residue" evidence="4">
    <location>
        <position position="1"/>
    </location>
</feature>
<evidence type="ECO:0000256" key="1">
    <source>
        <dbReference type="ARBA" id="ARBA00022614"/>
    </source>
</evidence>
<evidence type="ECO:0000313" key="4">
    <source>
        <dbReference type="EMBL" id="KAI5606365.1"/>
    </source>
</evidence>
<name>A0AAD4ZYW9_SILAS</name>
<keyword evidence="5" id="KW-1185">Reference proteome</keyword>
<dbReference type="PANTHER" id="PTHR24106">
    <property type="entry name" value="NACHT, LRR AND CARD DOMAINS-CONTAINING"/>
    <property type="match status" value="1"/>
</dbReference>
<dbReference type="Pfam" id="PF14484">
    <property type="entry name" value="FISNA"/>
    <property type="match status" value="1"/>
</dbReference>
<evidence type="ECO:0000313" key="5">
    <source>
        <dbReference type="Proteomes" id="UP001205998"/>
    </source>
</evidence>
<dbReference type="EMBL" id="MU600992">
    <property type="protein sequence ID" value="KAI5606365.1"/>
    <property type="molecule type" value="Genomic_DNA"/>
</dbReference>
<dbReference type="InterPro" id="IPR051261">
    <property type="entry name" value="NLR"/>
</dbReference>
<keyword evidence="1" id="KW-0433">Leucine-rich repeat</keyword>
<dbReference type="SMART" id="SM01288">
    <property type="entry name" value="FISNA"/>
    <property type="match status" value="1"/>
</dbReference>
<dbReference type="InterPro" id="IPR029495">
    <property type="entry name" value="NACHT-assoc"/>
</dbReference>
<accession>A0AAD4ZYW9</accession>
<comment type="caution">
    <text evidence="4">The sequence shown here is derived from an EMBL/GenBank/DDBJ whole genome shotgun (WGS) entry which is preliminary data.</text>
</comment>
<evidence type="ECO:0000256" key="2">
    <source>
        <dbReference type="ARBA" id="ARBA00022737"/>
    </source>
</evidence>
<proteinExistence type="predicted"/>
<keyword evidence="2" id="KW-0677">Repeat</keyword>
<protein>
    <submittedName>
        <fullName evidence="4">NACHT, LRR and PYD domains-containing protein 12 isoform X3</fullName>
    </submittedName>
</protein>